<keyword evidence="2" id="KW-1185">Reference proteome</keyword>
<dbReference type="PANTHER" id="PTHR34560">
    <property type="entry name" value="POLYKETIDE CYCLASE/DEHYDRASE/LIPID TRANSPORT SUPERFAMILY PROTEIN"/>
    <property type="match status" value="1"/>
</dbReference>
<evidence type="ECO:0000313" key="2">
    <source>
        <dbReference type="Proteomes" id="UP001358586"/>
    </source>
</evidence>
<gene>
    <name evidence="1" type="ORF">PVK06_001811</name>
</gene>
<organism evidence="1 2">
    <name type="scientific">Gossypium arboreum</name>
    <name type="common">Tree cotton</name>
    <name type="synonym">Gossypium nanking</name>
    <dbReference type="NCBI Taxonomy" id="29729"/>
    <lineage>
        <taxon>Eukaryota</taxon>
        <taxon>Viridiplantae</taxon>
        <taxon>Streptophyta</taxon>
        <taxon>Embryophyta</taxon>
        <taxon>Tracheophyta</taxon>
        <taxon>Spermatophyta</taxon>
        <taxon>Magnoliopsida</taxon>
        <taxon>eudicotyledons</taxon>
        <taxon>Gunneridae</taxon>
        <taxon>Pentapetalae</taxon>
        <taxon>rosids</taxon>
        <taxon>malvids</taxon>
        <taxon>Malvales</taxon>
        <taxon>Malvaceae</taxon>
        <taxon>Malvoideae</taxon>
        <taxon>Gossypium</taxon>
    </lineage>
</organism>
<proteinExistence type="predicted"/>
<accession>A0ABR0R3C1</accession>
<evidence type="ECO:0000313" key="1">
    <source>
        <dbReference type="EMBL" id="KAK5845617.1"/>
    </source>
</evidence>
<reference evidence="1 2" key="1">
    <citation type="submission" date="2023-03" db="EMBL/GenBank/DDBJ databases">
        <title>WGS of Gossypium arboreum.</title>
        <authorList>
            <person name="Yu D."/>
        </authorList>
    </citation>
    <scope>NUCLEOTIDE SEQUENCE [LARGE SCALE GENOMIC DNA]</scope>
    <source>
        <tissue evidence="1">Leaf</tissue>
    </source>
</reference>
<dbReference type="PANTHER" id="PTHR34560:SF1">
    <property type="entry name" value="START DOMAIN-CONTAINING PROTEIN"/>
    <property type="match status" value="1"/>
</dbReference>
<comment type="caution">
    <text evidence="1">The sequence shown here is derived from an EMBL/GenBank/DDBJ whole genome shotgun (WGS) entry which is preliminary data.</text>
</comment>
<protein>
    <submittedName>
        <fullName evidence="1">Uncharacterized protein</fullName>
    </submittedName>
</protein>
<name>A0ABR0R3C1_GOSAR</name>
<dbReference type="Proteomes" id="UP001358586">
    <property type="component" value="Chromosome 1"/>
</dbReference>
<sequence length="187" mass="21303">MKYVFIGGTLLRSCPKNPPNITYFAVQEEEISKRYFSEDLLGNRARAWEVSNLLDMLRSTCIDDRNVSKSSETSHGEWKLKHDNEEFRVMYREGPHGTAFHTLLVEGYVDGDEDSNSFAREANHNKEVTVSPLPNVLKPFETNQVALSSYRNGTVEVNGFHENGLTEVKKLSNRRKHRLGCFGFNSG</sequence>
<dbReference type="EMBL" id="JARKNE010000001">
    <property type="protein sequence ID" value="KAK5845617.1"/>
    <property type="molecule type" value="Genomic_DNA"/>
</dbReference>